<dbReference type="AlphaFoldDB" id="A0A1M7BNH6"/>
<accession>A0A1M7BNH6</accession>
<dbReference type="Gene3D" id="3.90.550.40">
    <property type="match status" value="1"/>
</dbReference>
<organism evidence="1 2">
    <name type="scientific">Bradyrhizobium lablabi</name>
    <dbReference type="NCBI Taxonomy" id="722472"/>
    <lineage>
        <taxon>Bacteria</taxon>
        <taxon>Pseudomonadati</taxon>
        <taxon>Pseudomonadota</taxon>
        <taxon>Alphaproteobacteria</taxon>
        <taxon>Hyphomicrobiales</taxon>
        <taxon>Nitrobacteraceae</taxon>
        <taxon>Bradyrhizobium</taxon>
    </lineage>
</organism>
<dbReference type="OrthoDB" id="561165at2"/>
<protein>
    <recommendedName>
        <fullName evidence="3">Glycosyl transferase family 2</fullName>
    </recommendedName>
</protein>
<gene>
    <name evidence="1" type="ORF">SAMN05444159_6224</name>
</gene>
<evidence type="ECO:0000313" key="1">
    <source>
        <dbReference type="EMBL" id="SHL56487.1"/>
    </source>
</evidence>
<dbReference type="EMBL" id="LT670844">
    <property type="protein sequence ID" value="SHL56487.1"/>
    <property type="molecule type" value="Genomic_DNA"/>
</dbReference>
<evidence type="ECO:0000313" key="2">
    <source>
        <dbReference type="Proteomes" id="UP000189935"/>
    </source>
</evidence>
<dbReference type="Proteomes" id="UP000189935">
    <property type="component" value="Chromosome I"/>
</dbReference>
<name>A0A1M7BNH6_9BRAD</name>
<reference evidence="1 2" key="1">
    <citation type="submission" date="2016-11" db="EMBL/GenBank/DDBJ databases">
        <authorList>
            <person name="Jaros S."/>
            <person name="Januszkiewicz K."/>
            <person name="Wedrychowicz H."/>
        </authorList>
    </citation>
    <scope>NUCLEOTIDE SEQUENCE [LARGE SCALE GENOMIC DNA]</scope>
    <source>
        <strain evidence="1 2">GAS499</strain>
    </source>
</reference>
<dbReference type="SUPFAM" id="SSF53448">
    <property type="entry name" value="Nucleotide-diphospho-sugar transferases"/>
    <property type="match status" value="1"/>
</dbReference>
<proteinExistence type="predicted"/>
<sequence>MTDQIHLMVATPCFGGQVSSIYAGSIFHLQRAVRSMPNLNLTVLMRDGDALITRARANLVTMFLSDPSATHLLFVDADIGFVPDQVFRLIESGADVVGGVYPIKRINWDKATRMLEAGRPKAPSAALDYVLEIENPDHVVAVNGFTRVRYAGTGFLMIRRHVFEQMCRHPSYAPLQFFHEHSRDELAGNPNRFALFECMIDPKSGTYLSEDFAFCKRWTDIGGEIWADLESRLDHVGPSVFHGDVSSQFAAPARAAANAA</sequence>
<dbReference type="InterPro" id="IPR029044">
    <property type="entry name" value="Nucleotide-diphossugar_trans"/>
</dbReference>
<dbReference type="RefSeq" id="WP_079545595.1">
    <property type="nucleotide sequence ID" value="NZ_LT670844.1"/>
</dbReference>
<evidence type="ECO:0008006" key="3">
    <source>
        <dbReference type="Google" id="ProtNLM"/>
    </source>
</evidence>